<dbReference type="EMBL" id="OK491503">
    <property type="protein sequence ID" value="UDL14002.1"/>
    <property type="molecule type" value="Viral_cRNA"/>
</dbReference>
<keyword evidence="5" id="KW-0325">Glycoprotein</keyword>
<dbReference type="Pfam" id="PF00974">
    <property type="entry name" value="Rhabdo_glycop_FD"/>
    <property type="match status" value="1"/>
</dbReference>
<sequence length="494" mass="57801">MKKTNMKHFIILLFLNTINSQLIKIIAPTYFLTKWQKIDSKQLECPSTLEYIHPETHNQIDITFHIPSFQQKTQYFGYICSKQTLYSSCSTSVLFQESIEITLHHEEISLTDCYNEIEKYQQGIYVHPTYPPTDCEWLHNITTNLTYIVISPYNVKYDYYINGFISPIFKNNICYESPCSTIYNNTFWITPLSFDSICNKWITAQGILSFNDKETQSVIYTDLFLPIDLNYACIDTYCNNTGLRTHKNTFITLTNGSLQNKFPSCLNKTSLHFYDTLQLAFQAELHLIDILFRERCEDIRYNLLLGKQVSIKDFDVFNPTKPGQYKVYKIKNSSIESAIAIFNYMYVSPLGTYYGISINNKSIIQNPDPDCNNNCVSSNGILVENHTYYHPKLYLKSYSELIQRVVFTGYTIQNHNPLIHPLIKPISDYHKILTTNKMTNIWNYISKSLLLLEHSRFNVYIYLKIGLWLLGSLTFCLLIFITRNITLYLYKLKD</sequence>
<evidence type="ECO:0000256" key="5">
    <source>
        <dbReference type="ARBA" id="ARBA00023180"/>
    </source>
</evidence>
<organism evidence="9">
    <name type="scientific">Xiangshan rhabdo-like virus 5</name>
    <dbReference type="NCBI Taxonomy" id="2886228"/>
    <lineage>
        <taxon>Viruses</taxon>
        <taxon>Riboviria</taxon>
        <taxon>Orthornavirae</taxon>
        <taxon>Negarnaviricota</taxon>
        <taxon>Haploviricotina</taxon>
        <taxon>Monjiviricetes</taxon>
        <taxon>Mononegavirales</taxon>
        <taxon>Rhabdoviridae</taxon>
    </lineage>
</organism>
<dbReference type="Pfam" id="PF24833">
    <property type="entry name" value="Rhabdo_glycop_CD"/>
    <property type="match status" value="1"/>
</dbReference>
<dbReference type="GO" id="GO:0055036">
    <property type="term" value="C:virion membrane"/>
    <property type="evidence" value="ECO:0007669"/>
    <property type="project" value="UniProtKB-SubCell"/>
</dbReference>
<name>A0A8K1YQQ7_9RHAB</name>
<feature type="domain" description="Spike glycoprotein fusion" evidence="7">
    <location>
        <begin position="77"/>
        <end position="174"/>
    </location>
</feature>
<evidence type="ECO:0000256" key="3">
    <source>
        <dbReference type="ARBA" id="ARBA00022844"/>
    </source>
</evidence>
<dbReference type="InterPro" id="IPR055447">
    <property type="entry name" value="Rhabdo_glycop_CD"/>
</dbReference>
<feature type="domain" description="Spike glycoprotein G central" evidence="8">
    <location>
        <begin position="285"/>
        <end position="383"/>
    </location>
</feature>
<feature type="transmembrane region" description="Helical" evidence="6">
    <location>
        <begin position="459"/>
        <end position="481"/>
    </location>
</feature>
<evidence type="ECO:0000256" key="6">
    <source>
        <dbReference type="SAM" id="Phobius"/>
    </source>
</evidence>
<keyword evidence="6" id="KW-0812">Transmembrane</keyword>
<evidence type="ECO:0000259" key="8">
    <source>
        <dbReference type="Pfam" id="PF24833"/>
    </source>
</evidence>
<reference evidence="9" key="1">
    <citation type="submission" date="2021-09" db="EMBL/GenBank/DDBJ databases">
        <authorList>
            <person name="Li N.N."/>
        </authorList>
    </citation>
    <scope>NUCLEOTIDE SEQUENCE</scope>
    <source>
        <strain evidence="9">Novel_27</strain>
    </source>
</reference>
<evidence type="ECO:0000256" key="1">
    <source>
        <dbReference type="ARBA" id="ARBA00004182"/>
    </source>
</evidence>
<keyword evidence="6" id="KW-1133">Transmembrane helix</keyword>
<evidence type="ECO:0000313" key="9">
    <source>
        <dbReference type="EMBL" id="UDL14002.1"/>
    </source>
</evidence>
<evidence type="ECO:0000256" key="4">
    <source>
        <dbReference type="ARBA" id="ARBA00023136"/>
    </source>
</evidence>
<dbReference type="InterPro" id="IPR001903">
    <property type="entry name" value="Rhabdo_glycop_FD"/>
</dbReference>
<accession>A0A8K1YQQ7</accession>
<evidence type="ECO:0000259" key="7">
    <source>
        <dbReference type="Pfam" id="PF00974"/>
    </source>
</evidence>
<keyword evidence="4 6" id="KW-0472">Membrane</keyword>
<comment type="subcellular location">
    <subcellularLocation>
        <location evidence="1">Virion membrane</location>
    </subcellularLocation>
</comment>
<dbReference type="SUPFAM" id="SSF161008">
    <property type="entry name" value="Viral glycoprotein ectodomain-like"/>
    <property type="match status" value="1"/>
</dbReference>
<keyword evidence="2" id="KW-0732">Signal</keyword>
<protein>
    <submittedName>
        <fullName evidence="9">Spike glycoprotein</fullName>
    </submittedName>
</protein>
<evidence type="ECO:0000256" key="2">
    <source>
        <dbReference type="ARBA" id="ARBA00022729"/>
    </source>
</evidence>
<proteinExistence type="predicted"/>
<dbReference type="GO" id="GO:0019031">
    <property type="term" value="C:viral envelope"/>
    <property type="evidence" value="ECO:0007669"/>
    <property type="project" value="InterPro"/>
</dbReference>
<keyword evidence="3" id="KW-0946">Virion</keyword>